<gene>
    <name evidence="2" type="ORF">BECKSD772E_GA0070983_108714</name>
    <name evidence="1" type="ORF">BECKSD772F_GA0070984_109813</name>
</gene>
<name>A0A450Z012_9GAMM</name>
<proteinExistence type="predicted"/>
<reference evidence="2" key="1">
    <citation type="submission" date="2019-02" db="EMBL/GenBank/DDBJ databases">
        <authorList>
            <person name="Gruber-Vodicka R. H."/>
            <person name="Seah K. B. B."/>
        </authorList>
    </citation>
    <scope>NUCLEOTIDE SEQUENCE</scope>
    <source>
        <strain evidence="2">BECK_S1320</strain>
        <strain evidence="1">BECK_S1321</strain>
    </source>
</reference>
<evidence type="ECO:0000313" key="1">
    <source>
        <dbReference type="EMBL" id="VFK41650.1"/>
    </source>
</evidence>
<protein>
    <recommendedName>
        <fullName evidence="3">VWA domain-containing protein</fullName>
    </recommendedName>
</protein>
<accession>A0A450Z012</accession>
<sequence>MRRFPVFLVLDVSDSMVGEPRWLLEKGLETLIQLLRQNPHAMETTCTAKEERYARQIG</sequence>
<dbReference type="EMBL" id="CAADFU010000087">
    <property type="protein sequence ID" value="VFK47082.1"/>
    <property type="molecule type" value="Genomic_DNA"/>
</dbReference>
<evidence type="ECO:0000313" key="2">
    <source>
        <dbReference type="EMBL" id="VFK47082.1"/>
    </source>
</evidence>
<evidence type="ECO:0008006" key="3">
    <source>
        <dbReference type="Google" id="ProtNLM"/>
    </source>
</evidence>
<organism evidence="2">
    <name type="scientific">Candidatus Kentrum sp. SD</name>
    <dbReference type="NCBI Taxonomy" id="2126332"/>
    <lineage>
        <taxon>Bacteria</taxon>
        <taxon>Pseudomonadati</taxon>
        <taxon>Pseudomonadota</taxon>
        <taxon>Gammaproteobacteria</taxon>
        <taxon>Candidatus Kentrum</taxon>
    </lineage>
</organism>
<dbReference type="EMBL" id="CAADFR010000098">
    <property type="protein sequence ID" value="VFK41650.1"/>
    <property type="molecule type" value="Genomic_DNA"/>
</dbReference>
<dbReference type="AlphaFoldDB" id="A0A450Z012"/>